<dbReference type="AlphaFoldDB" id="A0A1M6BKR3"/>
<feature type="region of interest" description="Disordered" evidence="1">
    <location>
        <begin position="29"/>
        <end position="56"/>
    </location>
</feature>
<dbReference type="Pfam" id="PF04366">
    <property type="entry name" value="Ysc84"/>
    <property type="match status" value="1"/>
</dbReference>
<name>A0A1M6BKR3_9FIRM</name>
<feature type="chain" id="PRO_5009916085" evidence="2">
    <location>
        <begin position="27"/>
        <end position="227"/>
    </location>
</feature>
<evidence type="ECO:0000256" key="2">
    <source>
        <dbReference type="SAM" id="SignalP"/>
    </source>
</evidence>
<keyword evidence="2" id="KW-0732">Signal</keyword>
<feature type="signal peptide" evidence="2">
    <location>
        <begin position="1"/>
        <end position="26"/>
    </location>
</feature>
<evidence type="ECO:0000256" key="1">
    <source>
        <dbReference type="SAM" id="MobiDB-lite"/>
    </source>
</evidence>
<dbReference type="RefSeq" id="WP_052212449.1">
    <property type="nucleotide sequence ID" value="NZ_FQYW01000006.1"/>
</dbReference>
<dbReference type="OrthoDB" id="117166at2"/>
<evidence type="ECO:0000313" key="4">
    <source>
        <dbReference type="EMBL" id="SHI49257.1"/>
    </source>
</evidence>
<gene>
    <name evidence="4" type="ORF">SAMN02745671_00779</name>
</gene>
<organism evidence="4 5">
    <name type="scientific">Anaerovibrio lipolyticus DSM 3074</name>
    <dbReference type="NCBI Taxonomy" id="1120997"/>
    <lineage>
        <taxon>Bacteria</taxon>
        <taxon>Bacillati</taxon>
        <taxon>Bacillota</taxon>
        <taxon>Negativicutes</taxon>
        <taxon>Selenomonadales</taxon>
        <taxon>Selenomonadaceae</taxon>
        <taxon>Anaerovibrio</taxon>
    </lineage>
</organism>
<feature type="domain" description="Ysc84 actin-binding" evidence="3">
    <location>
        <begin position="133"/>
        <end position="223"/>
    </location>
</feature>
<proteinExistence type="predicted"/>
<dbReference type="InterPro" id="IPR007461">
    <property type="entry name" value="Ysc84_actin-binding"/>
</dbReference>
<evidence type="ECO:0000259" key="3">
    <source>
        <dbReference type="Pfam" id="PF04366"/>
    </source>
</evidence>
<reference evidence="4 5" key="1">
    <citation type="submission" date="2016-11" db="EMBL/GenBank/DDBJ databases">
        <authorList>
            <person name="Jaros S."/>
            <person name="Januszkiewicz K."/>
            <person name="Wedrychowicz H."/>
        </authorList>
    </citation>
    <scope>NUCLEOTIDE SEQUENCE [LARGE SCALE GENOMIC DNA]</scope>
    <source>
        <strain evidence="4 5">DSM 3074</strain>
    </source>
</reference>
<protein>
    <submittedName>
        <fullName evidence="4">Las17-binding protein actin regulator</fullName>
    </submittedName>
</protein>
<dbReference type="CDD" id="cd11524">
    <property type="entry name" value="SYLF"/>
    <property type="match status" value="1"/>
</dbReference>
<feature type="compositionally biased region" description="Basic and acidic residues" evidence="1">
    <location>
        <begin position="42"/>
        <end position="56"/>
    </location>
</feature>
<feature type="compositionally biased region" description="Polar residues" evidence="1">
    <location>
        <begin position="29"/>
        <end position="41"/>
    </location>
</feature>
<evidence type="ECO:0000313" key="5">
    <source>
        <dbReference type="Proteomes" id="UP000191240"/>
    </source>
</evidence>
<dbReference type="EMBL" id="FQYW01000006">
    <property type="protein sequence ID" value="SHI49257.1"/>
    <property type="molecule type" value="Genomic_DNA"/>
</dbReference>
<dbReference type="Proteomes" id="UP000191240">
    <property type="component" value="Unassembled WGS sequence"/>
</dbReference>
<accession>A0A1M6BKR3</accession>
<sequence length="227" mass="24960">MRYLKVFMTMSLVFLLCVVLPMPVYAANNDNGTETVTTNTSKEQKELDKKAEKERKQLEKAQKERAEIDELSKKALERLYEKVPSAQRVIGESYAYATLSNTGMKLGLFGSAHGRGVAINNNTGERVYMRMSEAGVGIGLGVKEYDLVFVIANEQAWNSFTKDDWKVGGSAEASANDGEDGASLEGATVIDDGLWVYQITKKGLALDASIKGTNIYPDKKLNDVKNT</sequence>